<comment type="caution">
    <text evidence="1">The sequence shown here is derived from an EMBL/GenBank/DDBJ whole genome shotgun (WGS) entry which is preliminary data.</text>
</comment>
<protein>
    <submittedName>
        <fullName evidence="1">Uncharacterized protein</fullName>
    </submittedName>
</protein>
<dbReference type="Proteomes" id="UP001165960">
    <property type="component" value="Unassembled WGS sequence"/>
</dbReference>
<proteinExistence type="predicted"/>
<accession>A0ACC2ST06</accession>
<evidence type="ECO:0000313" key="1">
    <source>
        <dbReference type="EMBL" id="KAJ9065316.1"/>
    </source>
</evidence>
<evidence type="ECO:0000313" key="2">
    <source>
        <dbReference type="Proteomes" id="UP001165960"/>
    </source>
</evidence>
<dbReference type="EMBL" id="QTSX02004360">
    <property type="protein sequence ID" value="KAJ9065316.1"/>
    <property type="molecule type" value="Genomic_DNA"/>
</dbReference>
<sequence>MLKHSQARPMSQHETLGKLEINAIQGRKLRNCETFSKQDPYLTYKLGESRGRTKTNRNGGTNPTWNEVTLLDVTPKTYKLRLRAYDDDLIGKDCIGEGTIDVSPAICKGELDGWFPIYSNSQLAGEVYLEFTFLRKV</sequence>
<gene>
    <name evidence="1" type="ORF">DSO57_1020949</name>
</gene>
<reference evidence="1" key="1">
    <citation type="submission" date="2022-04" db="EMBL/GenBank/DDBJ databases">
        <title>Genome of the entomopathogenic fungus Entomophthora muscae.</title>
        <authorList>
            <person name="Elya C."/>
            <person name="Lovett B.R."/>
            <person name="Lee E."/>
            <person name="Macias A.M."/>
            <person name="Hajek A.E."/>
            <person name="De Bivort B.L."/>
            <person name="Kasson M.T."/>
            <person name="De Fine Licht H.H."/>
            <person name="Stajich J.E."/>
        </authorList>
    </citation>
    <scope>NUCLEOTIDE SEQUENCE</scope>
    <source>
        <strain evidence="1">Berkeley</strain>
    </source>
</reference>
<organism evidence="1 2">
    <name type="scientific">Entomophthora muscae</name>
    <dbReference type="NCBI Taxonomy" id="34485"/>
    <lineage>
        <taxon>Eukaryota</taxon>
        <taxon>Fungi</taxon>
        <taxon>Fungi incertae sedis</taxon>
        <taxon>Zoopagomycota</taxon>
        <taxon>Entomophthoromycotina</taxon>
        <taxon>Entomophthoromycetes</taxon>
        <taxon>Entomophthorales</taxon>
        <taxon>Entomophthoraceae</taxon>
        <taxon>Entomophthora</taxon>
    </lineage>
</organism>
<keyword evidence="2" id="KW-1185">Reference proteome</keyword>
<name>A0ACC2ST06_9FUNG</name>